<dbReference type="Pfam" id="PF14689">
    <property type="entry name" value="SPOB_a"/>
    <property type="match status" value="1"/>
</dbReference>
<dbReference type="Gene3D" id="3.30.565.10">
    <property type="entry name" value="Histidine kinase-like ATPase, C-terminal domain"/>
    <property type="match status" value="1"/>
</dbReference>
<evidence type="ECO:0000256" key="10">
    <source>
        <dbReference type="ARBA" id="ARBA00022840"/>
    </source>
</evidence>
<dbReference type="InterPro" id="IPR000014">
    <property type="entry name" value="PAS"/>
</dbReference>
<feature type="domain" description="Histidine kinase" evidence="15">
    <location>
        <begin position="429"/>
        <end position="532"/>
    </location>
</feature>
<dbReference type="NCBIfam" id="NF008298">
    <property type="entry name" value="PRK11086.1"/>
    <property type="match status" value="1"/>
</dbReference>
<evidence type="ECO:0000313" key="17">
    <source>
        <dbReference type="Proteomes" id="UP000621492"/>
    </source>
</evidence>
<reference evidence="16" key="2">
    <citation type="submission" date="2020-09" db="EMBL/GenBank/DDBJ databases">
        <authorList>
            <person name="Sun Q."/>
            <person name="Zhou Y."/>
        </authorList>
    </citation>
    <scope>NUCLEOTIDE SEQUENCE</scope>
    <source>
        <strain evidence="16">CGMCC 1.15454</strain>
    </source>
</reference>
<comment type="caution">
    <text evidence="16">The sequence shown here is derived from an EMBL/GenBank/DDBJ whole genome shotgun (WGS) entry which is preliminary data.</text>
</comment>
<dbReference type="PANTHER" id="PTHR43547:SF10">
    <property type="entry name" value="SENSOR HISTIDINE KINASE DCUS"/>
    <property type="match status" value="1"/>
</dbReference>
<comment type="subcellular location">
    <subcellularLocation>
        <location evidence="2">Cell membrane</location>
        <topology evidence="2">Multi-pass membrane protein</topology>
    </subcellularLocation>
</comment>
<keyword evidence="6" id="KW-0808">Transferase</keyword>
<dbReference type="InterPro" id="IPR039506">
    <property type="entry name" value="SPOB_a"/>
</dbReference>
<dbReference type="InterPro" id="IPR035965">
    <property type="entry name" value="PAS-like_dom_sf"/>
</dbReference>
<evidence type="ECO:0000256" key="7">
    <source>
        <dbReference type="ARBA" id="ARBA00022692"/>
    </source>
</evidence>
<dbReference type="Gene3D" id="3.30.450.20">
    <property type="entry name" value="PAS domain"/>
    <property type="match status" value="2"/>
</dbReference>
<protein>
    <recommendedName>
        <fullName evidence="3">histidine kinase</fullName>
        <ecNumber evidence="3">2.7.13.3</ecNumber>
    </recommendedName>
</protein>
<dbReference type="GO" id="GO:0005886">
    <property type="term" value="C:plasma membrane"/>
    <property type="evidence" value="ECO:0007669"/>
    <property type="project" value="UniProtKB-SubCell"/>
</dbReference>
<dbReference type="InterPro" id="IPR004358">
    <property type="entry name" value="Sig_transdc_His_kin-like_C"/>
</dbReference>
<dbReference type="GO" id="GO:0000155">
    <property type="term" value="F:phosphorelay sensor kinase activity"/>
    <property type="evidence" value="ECO:0007669"/>
    <property type="project" value="TreeGrafter"/>
</dbReference>
<dbReference type="Pfam" id="PF02518">
    <property type="entry name" value="HATPase_c"/>
    <property type="match status" value="1"/>
</dbReference>
<dbReference type="InterPro" id="IPR033463">
    <property type="entry name" value="sCache_3"/>
</dbReference>
<gene>
    <name evidence="16" type="ORF">GCM10011409_22550</name>
</gene>
<dbReference type="SUPFAM" id="SSF55785">
    <property type="entry name" value="PYP-like sensor domain (PAS domain)"/>
    <property type="match status" value="1"/>
</dbReference>
<keyword evidence="8" id="KW-0547">Nucleotide-binding</keyword>
<dbReference type="Gene3D" id="1.10.287.130">
    <property type="match status" value="1"/>
</dbReference>
<evidence type="ECO:0000256" key="9">
    <source>
        <dbReference type="ARBA" id="ARBA00022777"/>
    </source>
</evidence>
<dbReference type="PROSITE" id="PS50109">
    <property type="entry name" value="HIS_KIN"/>
    <property type="match status" value="1"/>
</dbReference>
<evidence type="ECO:0000256" key="12">
    <source>
        <dbReference type="ARBA" id="ARBA00023012"/>
    </source>
</evidence>
<dbReference type="InterPro" id="IPR029151">
    <property type="entry name" value="Sensor-like_sf"/>
</dbReference>
<dbReference type="InterPro" id="IPR003594">
    <property type="entry name" value="HATPase_dom"/>
</dbReference>
<dbReference type="Pfam" id="PF17203">
    <property type="entry name" value="sCache_3_2"/>
    <property type="match status" value="1"/>
</dbReference>
<dbReference type="FunFam" id="3.30.450.20:FF:000018">
    <property type="entry name" value="Sensor histidine kinase DcuS"/>
    <property type="match status" value="1"/>
</dbReference>
<keyword evidence="10" id="KW-0067">ATP-binding</keyword>
<dbReference type="PRINTS" id="PR00344">
    <property type="entry name" value="BCTRLSENSOR"/>
</dbReference>
<evidence type="ECO:0000259" key="15">
    <source>
        <dbReference type="PROSITE" id="PS50109"/>
    </source>
</evidence>
<dbReference type="AlphaFoldDB" id="A0A9W5TY72"/>
<evidence type="ECO:0000256" key="4">
    <source>
        <dbReference type="ARBA" id="ARBA00022475"/>
    </source>
</evidence>
<dbReference type="SUPFAM" id="SSF55874">
    <property type="entry name" value="ATPase domain of HSP90 chaperone/DNA topoisomerase II/histidine kinase"/>
    <property type="match status" value="1"/>
</dbReference>
<organism evidence="16 17">
    <name type="scientific">Lentibacillus populi</name>
    <dbReference type="NCBI Taxonomy" id="1827502"/>
    <lineage>
        <taxon>Bacteria</taxon>
        <taxon>Bacillati</taxon>
        <taxon>Bacillota</taxon>
        <taxon>Bacilli</taxon>
        <taxon>Bacillales</taxon>
        <taxon>Bacillaceae</taxon>
        <taxon>Lentibacillus</taxon>
    </lineage>
</organism>
<comment type="catalytic activity">
    <reaction evidence="1">
        <text>ATP + protein L-histidine = ADP + protein N-phospho-L-histidine.</text>
        <dbReference type="EC" id="2.7.13.3"/>
    </reaction>
</comment>
<evidence type="ECO:0000256" key="13">
    <source>
        <dbReference type="ARBA" id="ARBA00023136"/>
    </source>
</evidence>
<evidence type="ECO:0000256" key="8">
    <source>
        <dbReference type="ARBA" id="ARBA00022741"/>
    </source>
</evidence>
<dbReference type="GO" id="GO:0006355">
    <property type="term" value="P:regulation of DNA-templated transcription"/>
    <property type="evidence" value="ECO:0007669"/>
    <property type="project" value="InterPro"/>
</dbReference>
<evidence type="ECO:0000256" key="3">
    <source>
        <dbReference type="ARBA" id="ARBA00012438"/>
    </source>
</evidence>
<dbReference type="RefSeq" id="WP_188725185.1">
    <property type="nucleotide sequence ID" value="NZ_BMJD01000016.1"/>
</dbReference>
<reference evidence="16" key="1">
    <citation type="journal article" date="2014" name="Int. J. Syst. Evol. Microbiol.">
        <title>Complete genome sequence of Corynebacterium casei LMG S-19264T (=DSM 44701T), isolated from a smear-ripened cheese.</title>
        <authorList>
            <consortium name="US DOE Joint Genome Institute (JGI-PGF)"/>
            <person name="Walter F."/>
            <person name="Albersmeier A."/>
            <person name="Kalinowski J."/>
            <person name="Ruckert C."/>
        </authorList>
    </citation>
    <scope>NUCLEOTIDE SEQUENCE</scope>
    <source>
        <strain evidence="16">CGMCC 1.15454</strain>
    </source>
</reference>
<dbReference type="Proteomes" id="UP000621492">
    <property type="component" value="Unassembled WGS sequence"/>
</dbReference>
<dbReference type="SMART" id="SM00091">
    <property type="entry name" value="PAS"/>
    <property type="match status" value="1"/>
</dbReference>
<feature type="transmembrane region" description="Helical" evidence="14">
    <location>
        <begin position="16"/>
        <end position="37"/>
    </location>
</feature>
<evidence type="ECO:0000256" key="14">
    <source>
        <dbReference type="SAM" id="Phobius"/>
    </source>
</evidence>
<proteinExistence type="predicted"/>
<keyword evidence="9 16" id="KW-0418">Kinase</keyword>
<dbReference type="InterPro" id="IPR036890">
    <property type="entry name" value="HATPase_C_sf"/>
</dbReference>
<evidence type="ECO:0000256" key="1">
    <source>
        <dbReference type="ARBA" id="ARBA00000085"/>
    </source>
</evidence>
<feature type="transmembrane region" description="Helical" evidence="14">
    <location>
        <begin position="176"/>
        <end position="197"/>
    </location>
</feature>
<keyword evidence="17" id="KW-1185">Reference proteome</keyword>
<dbReference type="SMART" id="SM00387">
    <property type="entry name" value="HATPase_c"/>
    <property type="match status" value="1"/>
</dbReference>
<dbReference type="EMBL" id="BMJD01000016">
    <property type="protein sequence ID" value="GGB44453.1"/>
    <property type="molecule type" value="Genomic_DNA"/>
</dbReference>
<dbReference type="Pfam" id="PF00989">
    <property type="entry name" value="PAS"/>
    <property type="match status" value="1"/>
</dbReference>
<keyword evidence="5" id="KW-0597">Phosphoprotein</keyword>
<keyword evidence="4" id="KW-1003">Cell membrane</keyword>
<dbReference type="SUPFAM" id="SSF103190">
    <property type="entry name" value="Sensory domain-like"/>
    <property type="match status" value="1"/>
</dbReference>
<evidence type="ECO:0000313" key="16">
    <source>
        <dbReference type="EMBL" id="GGB44453.1"/>
    </source>
</evidence>
<keyword evidence="7 14" id="KW-0812">Transmembrane</keyword>
<evidence type="ECO:0000256" key="5">
    <source>
        <dbReference type="ARBA" id="ARBA00022553"/>
    </source>
</evidence>
<keyword evidence="11 14" id="KW-1133">Transmembrane helix</keyword>
<accession>A0A9W5TY72</accession>
<dbReference type="InterPro" id="IPR013767">
    <property type="entry name" value="PAS_fold"/>
</dbReference>
<evidence type="ECO:0000256" key="6">
    <source>
        <dbReference type="ARBA" id="ARBA00022679"/>
    </source>
</evidence>
<evidence type="ECO:0000256" key="2">
    <source>
        <dbReference type="ARBA" id="ARBA00004651"/>
    </source>
</evidence>
<sequence length="535" mass="59388">MRNFFRNRKPIRLQTWIMLLIVSVLMIALTITGLLIGNETAQKTRESQREKAMNIASAVSQTQSVIDGLVNLDSSGEIQSYTKAVQEDTDVDYIVVMDNQHIRRSHPVEERIGQYFVGNDEDRAFQGERYTSVAEGTLGKSMRAFTPVWNEGEQIGVVAVGILLNNVEDTVFASQIIVYIGIAAGLVAGAIGAVLLARRVKRILHGLEPSDIVQLLQERDAMLASVREGIIAINKHAEIVVANHAAMDLFRRAGLAENPIGKQVDAYLPPSDLTQVLLDQNIEFDQEQKLNGIDIIVNTKPVIVNDHIAGIIATFRDRSELTSLVKQLTDTRTYADTLRAQTHEFMNKLHVMSAMVHTESYKELEEYIGYISDNYHKEIGAVSRLVKDPVLAGYLHNKLSQFRENGVVVELNGDRQLPLLKNTKKMEAIITMIGNLSDNANEAVAQQADRRVLITINYINGQFHFTIQDNGPGLTPSEKEAIFEKGRSTKGKTRGYGLFLTMQALKVLDGTLEVSSEKGEGTVFDVIIPYEGGNV</sequence>
<name>A0A9W5TY72_9BACI</name>
<dbReference type="GO" id="GO:0005524">
    <property type="term" value="F:ATP binding"/>
    <property type="evidence" value="ECO:0007669"/>
    <property type="project" value="UniProtKB-KW"/>
</dbReference>
<evidence type="ECO:0000256" key="11">
    <source>
        <dbReference type="ARBA" id="ARBA00022989"/>
    </source>
</evidence>
<dbReference type="InterPro" id="IPR005467">
    <property type="entry name" value="His_kinase_dom"/>
</dbReference>
<dbReference type="EC" id="2.7.13.3" evidence="3"/>
<keyword evidence="13 14" id="KW-0472">Membrane</keyword>
<dbReference type="PANTHER" id="PTHR43547">
    <property type="entry name" value="TWO-COMPONENT HISTIDINE KINASE"/>
    <property type="match status" value="1"/>
</dbReference>
<keyword evidence="12" id="KW-0902">Two-component regulatory system</keyword>